<dbReference type="GO" id="GO:0005975">
    <property type="term" value="P:carbohydrate metabolic process"/>
    <property type="evidence" value="ECO:0007669"/>
    <property type="project" value="InterPro"/>
</dbReference>
<dbReference type="GO" id="GO:0016810">
    <property type="term" value="F:hydrolase activity, acting on carbon-nitrogen (but not peptide) bonds"/>
    <property type="evidence" value="ECO:0007669"/>
    <property type="project" value="InterPro"/>
</dbReference>
<dbReference type="InterPro" id="IPR011330">
    <property type="entry name" value="Glyco_hydro/deAcase_b/a-brl"/>
</dbReference>
<accession>A0A3D9LFZ1</accession>
<feature type="domain" description="NodB homology" evidence="4">
    <location>
        <begin position="36"/>
        <end position="240"/>
    </location>
</feature>
<comment type="caution">
    <text evidence="5">The sequence shown here is derived from an EMBL/GenBank/DDBJ whole genome shotgun (WGS) entry which is preliminary data.</text>
</comment>
<feature type="chain" id="PRO_5017775108" evidence="3">
    <location>
        <begin position="20"/>
        <end position="323"/>
    </location>
</feature>
<dbReference type="PROSITE" id="PS51677">
    <property type="entry name" value="NODB"/>
    <property type="match status" value="1"/>
</dbReference>
<reference evidence="5 6" key="1">
    <citation type="submission" date="2018-07" db="EMBL/GenBank/DDBJ databases">
        <title>Genomic Encyclopedia of Type Strains, Phase IV (KMG-IV): sequencing the most valuable type-strain genomes for metagenomic binning, comparative biology and taxonomic classification.</title>
        <authorList>
            <person name="Goeker M."/>
        </authorList>
    </citation>
    <scope>NUCLEOTIDE SEQUENCE [LARGE SCALE GENOMIC DNA]</scope>
    <source>
        <strain evidence="5 6">DSM 4134</strain>
    </source>
</reference>
<sequence>MSALLLWLFTFMIVPLASSNEPPTIYLSKYYGDKQCAISYTFDDGVLEHYTLVFPRLKELGFYATFWINGNSINVAEKHGSYNGIARISWKGLREMAEAGHEISNHGWSHKKLTECSPEEVQEEVHRNDREIAAQTGFWPTTYCFAGNSMNPELVQQVSKGRVGVRIRQYRMGRRSSAQVLEEKLTSLISKGEACVTMIHGITHGHDPFSSAAILWDHLEQVKALEDKIWVARFKDLAAYQKAYDNTQLQIVPMGEYAWKIIPICTLDAALFRVRLTMVIEGQTAENITISQGGKLLRPMPGNNKILVDIDPHGPPIRIVKTN</sequence>
<dbReference type="Pfam" id="PF01522">
    <property type="entry name" value="Polysacc_deac_1"/>
    <property type="match status" value="1"/>
</dbReference>
<dbReference type="PANTHER" id="PTHR34216">
    <property type="match status" value="1"/>
</dbReference>
<dbReference type="GO" id="GO:0005576">
    <property type="term" value="C:extracellular region"/>
    <property type="evidence" value="ECO:0007669"/>
    <property type="project" value="UniProtKB-SubCell"/>
</dbReference>
<dbReference type="Proteomes" id="UP000256779">
    <property type="component" value="Unassembled WGS sequence"/>
</dbReference>
<protein>
    <submittedName>
        <fullName evidence="5">Polysaccharide deacetylase</fullName>
    </submittedName>
</protein>
<evidence type="ECO:0000256" key="2">
    <source>
        <dbReference type="ARBA" id="ARBA00022729"/>
    </source>
</evidence>
<evidence type="ECO:0000259" key="4">
    <source>
        <dbReference type="PROSITE" id="PS51677"/>
    </source>
</evidence>
<evidence type="ECO:0000256" key="1">
    <source>
        <dbReference type="ARBA" id="ARBA00004613"/>
    </source>
</evidence>
<dbReference type="InterPro" id="IPR051398">
    <property type="entry name" value="Polysacch_Deacetylase"/>
</dbReference>
<dbReference type="InterPro" id="IPR002509">
    <property type="entry name" value="NODB_dom"/>
</dbReference>
<comment type="subcellular location">
    <subcellularLocation>
        <location evidence="1">Secreted</location>
    </subcellularLocation>
</comment>
<dbReference type="PANTHER" id="PTHR34216:SF3">
    <property type="entry name" value="POLY-BETA-1,6-N-ACETYL-D-GLUCOSAMINE N-DEACETYLASE"/>
    <property type="match status" value="1"/>
</dbReference>
<dbReference type="OrthoDB" id="9806342at2"/>
<gene>
    <name evidence="5" type="ORF">C7460_10132</name>
</gene>
<keyword evidence="2 3" id="KW-0732">Signal</keyword>
<evidence type="ECO:0000313" key="5">
    <source>
        <dbReference type="EMBL" id="REE05517.1"/>
    </source>
</evidence>
<dbReference type="CDD" id="cd10918">
    <property type="entry name" value="CE4_NodB_like_5s_6s"/>
    <property type="match status" value="1"/>
</dbReference>
<dbReference type="RefSeq" id="WP_115866041.1">
    <property type="nucleotide sequence ID" value="NZ_QREG01000001.1"/>
</dbReference>
<dbReference type="AlphaFoldDB" id="A0A3D9LFZ1"/>
<evidence type="ECO:0000256" key="3">
    <source>
        <dbReference type="SAM" id="SignalP"/>
    </source>
</evidence>
<dbReference type="Gene3D" id="3.20.20.370">
    <property type="entry name" value="Glycoside hydrolase/deacetylase"/>
    <property type="match status" value="1"/>
</dbReference>
<name>A0A3D9LFZ1_MARFU</name>
<dbReference type="EMBL" id="QREG01000001">
    <property type="protein sequence ID" value="REE05517.1"/>
    <property type="molecule type" value="Genomic_DNA"/>
</dbReference>
<proteinExistence type="predicted"/>
<dbReference type="SUPFAM" id="SSF88713">
    <property type="entry name" value="Glycoside hydrolase/deacetylase"/>
    <property type="match status" value="1"/>
</dbReference>
<keyword evidence="6" id="KW-1185">Reference proteome</keyword>
<feature type="signal peptide" evidence="3">
    <location>
        <begin position="1"/>
        <end position="19"/>
    </location>
</feature>
<organism evidence="5 6">
    <name type="scientific">Marinoscillum furvescens DSM 4134</name>
    <dbReference type="NCBI Taxonomy" id="1122208"/>
    <lineage>
        <taxon>Bacteria</taxon>
        <taxon>Pseudomonadati</taxon>
        <taxon>Bacteroidota</taxon>
        <taxon>Cytophagia</taxon>
        <taxon>Cytophagales</taxon>
        <taxon>Reichenbachiellaceae</taxon>
        <taxon>Marinoscillum</taxon>
    </lineage>
</organism>
<evidence type="ECO:0000313" key="6">
    <source>
        <dbReference type="Proteomes" id="UP000256779"/>
    </source>
</evidence>